<feature type="domain" description="N-acetyltransferase" evidence="1">
    <location>
        <begin position="3"/>
        <end position="143"/>
    </location>
</feature>
<dbReference type="EMBL" id="JAHQCR010000020">
    <property type="protein sequence ID" value="MBU9720604.1"/>
    <property type="molecule type" value="Genomic_DNA"/>
</dbReference>
<reference evidence="2 3" key="1">
    <citation type="submission" date="2021-06" db="EMBL/GenBank/DDBJ databases">
        <title>Bacillus sp. RD4P76, an endophyte from a halophyte.</title>
        <authorList>
            <person name="Sun J.-Q."/>
        </authorList>
    </citation>
    <scope>NUCLEOTIDE SEQUENCE [LARGE SCALE GENOMIC DNA]</scope>
    <source>
        <strain evidence="2 3">JCM 17098</strain>
    </source>
</reference>
<dbReference type="RefSeq" id="WP_088075356.1">
    <property type="nucleotide sequence ID" value="NZ_JAHQCR010000020.1"/>
</dbReference>
<evidence type="ECO:0000313" key="3">
    <source>
        <dbReference type="Proteomes" id="UP000790580"/>
    </source>
</evidence>
<dbReference type="PROSITE" id="PS51186">
    <property type="entry name" value="GNAT"/>
    <property type="match status" value="1"/>
</dbReference>
<dbReference type="Proteomes" id="UP000790580">
    <property type="component" value="Unassembled WGS sequence"/>
</dbReference>
<dbReference type="InterPro" id="IPR016181">
    <property type="entry name" value="Acyl_CoA_acyltransferase"/>
</dbReference>
<sequence length="285" mass="33622">MNKEFRQLTNEDITYFLAMDTGIEDDYVARIFERLTGDTHRLYGIFIDNQMVTMGGFSIFAGNYAMLGRLRSDIRFRGNNLATDLLSAVMDEAFKMEQIRWIGANTQEHNIPARRVVEKLGLHNYTTLHGALTTDVSVLETGSKVWRPVTCLDRKKYWLDEAFIKPKALFPYECYYPLPSSENLFKDELIDKWSFYENETKTRIVITKYDQKKDHYLHAIYPWSDFSTQKGLWETISLEYRQLKDQVVGNCYIWLDIKKEEVESLPKDHNFELPSPWMLYGIERQ</sequence>
<protein>
    <submittedName>
        <fullName evidence="2">GNAT family N-acetyltransferase</fullName>
    </submittedName>
</protein>
<keyword evidence="3" id="KW-1185">Reference proteome</keyword>
<name>A0ABS6JPX0_9BACI</name>
<dbReference type="Gene3D" id="3.40.630.30">
    <property type="match status" value="1"/>
</dbReference>
<accession>A0ABS6JPX0</accession>
<gene>
    <name evidence="2" type="ORF">KS407_03985</name>
</gene>
<proteinExistence type="predicted"/>
<comment type="caution">
    <text evidence="2">The sequence shown here is derived from an EMBL/GenBank/DDBJ whole genome shotgun (WGS) entry which is preliminary data.</text>
</comment>
<dbReference type="Pfam" id="PF00583">
    <property type="entry name" value="Acetyltransf_1"/>
    <property type="match status" value="1"/>
</dbReference>
<dbReference type="SUPFAM" id="SSF55729">
    <property type="entry name" value="Acyl-CoA N-acyltransferases (Nat)"/>
    <property type="match status" value="1"/>
</dbReference>
<dbReference type="InterPro" id="IPR000182">
    <property type="entry name" value="GNAT_dom"/>
</dbReference>
<organism evidence="2 3">
    <name type="scientific">Evansella alkalicola</name>
    <dbReference type="NCBI Taxonomy" id="745819"/>
    <lineage>
        <taxon>Bacteria</taxon>
        <taxon>Bacillati</taxon>
        <taxon>Bacillota</taxon>
        <taxon>Bacilli</taxon>
        <taxon>Bacillales</taxon>
        <taxon>Bacillaceae</taxon>
        <taxon>Evansella</taxon>
    </lineage>
</organism>
<evidence type="ECO:0000259" key="1">
    <source>
        <dbReference type="PROSITE" id="PS51186"/>
    </source>
</evidence>
<evidence type="ECO:0000313" key="2">
    <source>
        <dbReference type="EMBL" id="MBU9720604.1"/>
    </source>
</evidence>